<dbReference type="OrthoDB" id="1122114at2"/>
<evidence type="ECO:0000259" key="3">
    <source>
        <dbReference type="Pfam" id="PF13505"/>
    </source>
</evidence>
<dbReference type="InterPro" id="IPR011250">
    <property type="entry name" value="OMP/PagP_B-barrel"/>
</dbReference>
<dbReference type="RefSeq" id="WP_092899624.1">
    <property type="nucleotide sequence ID" value="NZ_FOKK01000015.1"/>
</dbReference>
<gene>
    <name evidence="4" type="ORF">SAMN04489723_11554</name>
</gene>
<feature type="chain" id="PRO_5011646609" evidence="2">
    <location>
        <begin position="21"/>
        <end position="158"/>
    </location>
</feature>
<feature type="signal peptide" evidence="2">
    <location>
        <begin position="1"/>
        <end position="20"/>
    </location>
</feature>
<dbReference type="STRING" id="237018.SAMN04489723_11554"/>
<dbReference type="Gene3D" id="2.40.160.20">
    <property type="match status" value="1"/>
</dbReference>
<dbReference type="InterPro" id="IPR027385">
    <property type="entry name" value="Beta-barrel_OMP"/>
</dbReference>
<reference evidence="4 5" key="1">
    <citation type="submission" date="2016-10" db="EMBL/GenBank/DDBJ databases">
        <authorList>
            <person name="de Groot N.N."/>
        </authorList>
    </citation>
    <scope>NUCLEOTIDE SEQUENCE [LARGE SCALE GENOMIC DNA]</scope>
    <source>
        <strain evidence="4 5">DSM 23399</strain>
    </source>
</reference>
<feature type="domain" description="Outer membrane protein beta-barrel" evidence="3">
    <location>
        <begin position="29"/>
        <end position="139"/>
    </location>
</feature>
<dbReference type="AlphaFoldDB" id="A0A1I1BSU6"/>
<dbReference type="EMBL" id="FOKK01000015">
    <property type="protein sequence ID" value="SFB51383.1"/>
    <property type="molecule type" value="Genomic_DNA"/>
</dbReference>
<protein>
    <submittedName>
        <fullName evidence="4">Outer membrane protein beta-barrel domain-containing protein</fullName>
    </submittedName>
</protein>
<accession>A0A1I1BSU6</accession>
<dbReference type="Proteomes" id="UP000198790">
    <property type="component" value="Unassembled WGS sequence"/>
</dbReference>
<sequence length="158" mass="17580">MKKALLIFCATFMLSFIGLAQTQEQGNARFHGFGTYGLNYHNFGVGAGIEYFFLDKFALMPSYTFVFPQVGKESNFSTDLRYYVSEGPSQLYFMAGYSQTWVNTQPDGAGTKRNQKGANVGVGAYIRLTDAIGLSTEFRFQSPLPREVGFRVGFAIPL</sequence>
<proteinExistence type="predicted"/>
<organism evidence="4 5">
    <name type="scientific">Algoriphagus aquimarinus</name>
    <dbReference type="NCBI Taxonomy" id="237018"/>
    <lineage>
        <taxon>Bacteria</taxon>
        <taxon>Pseudomonadati</taxon>
        <taxon>Bacteroidota</taxon>
        <taxon>Cytophagia</taxon>
        <taxon>Cytophagales</taxon>
        <taxon>Cyclobacteriaceae</taxon>
        <taxon>Algoriphagus</taxon>
    </lineage>
</organism>
<name>A0A1I1BSU6_9BACT</name>
<dbReference type="SUPFAM" id="SSF56925">
    <property type="entry name" value="OMPA-like"/>
    <property type="match status" value="1"/>
</dbReference>
<evidence type="ECO:0000256" key="1">
    <source>
        <dbReference type="ARBA" id="ARBA00022729"/>
    </source>
</evidence>
<keyword evidence="5" id="KW-1185">Reference proteome</keyword>
<keyword evidence="1 2" id="KW-0732">Signal</keyword>
<evidence type="ECO:0000256" key="2">
    <source>
        <dbReference type="SAM" id="SignalP"/>
    </source>
</evidence>
<evidence type="ECO:0000313" key="4">
    <source>
        <dbReference type="EMBL" id="SFB51383.1"/>
    </source>
</evidence>
<dbReference type="Pfam" id="PF13505">
    <property type="entry name" value="OMP_b-brl"/>
    <property type="match status" value="1"/>
</dbReference>
<evidence type="ECO:0000313" key="5">
    <source>
        <dbReference type="Proteomes" id="UP000198790"/>
    </source>
</evidence>